<protein>
    <submittedName>
        <fullName evidence="3">FLYWCH-type domain-containing protein</fullName>
    </submittedName>
</protein>
<sequence>MSEEDRLSQRSGGRSRDGCGDRVPVYSYRGRFAWAYEKHERSDLRTDKGLSIATILKREQCKGNRLVCGVYGQRGSVGRQNSQEDTIPKVNDCLHHKKFPATPIDV</sequence>
<evidence type="ECO:0000313" key="2">
    <source>
        <dbReference type="Proteomes" id="UP000095287"/>
    </source>
</evidence>
<feature type="compositionally biased region" description="Basic and acidic residues" evidence="1">
    <location>
        <begin position="1"/>
        <end position="20"/>
    </location>
</feature>
<dbReference type="WBParaSite" id="L893_g12324.t1">
    <property type="protein sequence ID" value="L893_g12324.t1"/>
    <property type="gene ID" value="L893_g12324"/>
</dbReference>
<dbReference type="AlphaFoldDB" id="A0A1I7Y3L0"/>
<reference evidence="3" key="1">
    <citation type="submission" date="2016-11" db="UniProtKB">
        <authorList>
            <consortium name="WormBaseParasite"/>
        </authorList>
    </citation>
    <scope>IDENTIFICATION</scope>
</reference>
<keyword evidence="2" id="KW-1185">Reference proteome</keyword>
<accession>A0A1I7Y3L0</accession>
<feature type="region of interest" description="Disordered" evidence="1">
    <location>
        <begin position="1"/>
        <end position="21"/>
    </location>
</feature>
<evidence type="ECO:0000313" key="3">
    <source>
        <dbReference type="WBParaSite" id="L893_g12324.t1"/>
    </source>
</evidence>
<organism evidence="2 3">
    <name type="scientific">Steinernema glaseri</name>
    <dbReference type="NCBI Taxonomy" id="37863"/>
    <lineage>
        <taxon>Eukaryota</taxon>
        <taxon>Metazoa</taxon>
        <taxon>Ecdysozoa</taxon>
        <taxon>Nematoda</taxon>
        <taxon>Chromadorea</taxon>
        <taxon>Rhabditida</taxon>
        <taxon>Tylenchina</taxon>
        <taxon>Panagrolaimomorpha</taxon>
        <taxon>Strongyloidoidea</taxon>
        <taxon>Steinernematidae</taxon>
        <taxon>Steinernema</taxon>
    </lineage>
</organism>
<dbReference type="Proteomes" id="UP000095287">
    <property type="component" value="Unplaced"/>
</dbReference>
<name>A0A1I7Y3L0_9BILA</name>
<evidence type="ECO:0000256" key="1">
    <source>
        <dbReference type="SAM" id="MobiDB-lite"/>
    </source>
</evidence>
<proteinExistence type="predicted"/>